<accession>A0A2T6GA66</accession>
<dbReference type="AlphaFoldDB" id="A0A2T6GA66"/>
<dbReference type="EMBL" id="PYHP01000004">
    <property type="protein sequence ID" value="PUA41037.1"/>
    <property type="molecule type" value="Genomic_DNA"/>
</dbReference>
<reference evidence="3 4" key="1">
    <citation type="submission" date="2018-03" db="EMBL/GenBank/DDBJ databases">
        <title>Genome sequence of Paenibacillus elgii strain AC13 an antimicrobial compound producing bacteria.</title>
        <authorList>
            <person name="Kurokawa A.S."/>
            <person name="Araujo J.F."/>
            <person name="Costa R.A."/>
            <person name="Ortega D.B."/>
            <person name="Pires A.S."/>
            <person name="Pappas G.J.Jr."/>
            <person name="Franco O.L."/>
            <person name="Barreto C."/>
            <person name="Magalhaes B.S."/>
            <person name="Kruger R.H."/>
        </authorList>
    </citation>
    <scope>NUCLEOTIDE SEQUENCE [LARGE SCALE GENOMIC DNA]</scope>
    <source>
        <strain evidence="3 4">AC13</strain>
    </source>
</reference>
<dbReference type="InterPro" id="IPR036390">
    <property type="entry name" value="WH_DNA-bd_sf"/>
</dbReference>
<evidence type="ECO:0000259" key="2">
    <source>
        <dbReference type="Pfam" id="PF10400"/>
    </source>
</evidence>
<gene>
    <name evidence="3" type="ORF">C8Z91_01190</name>
</gene>
<sequence length="188" mass="21656">MIIISKEAAPMQLQAKYVALALLSKQPMTGYEIKKNFEGPISFFFEGSYGSVYPTLKNLEKEGCIEKRTIIQEDRPNKNEYSITEAGRAVLAQYYEQPVEEDNVRSDVCMRLFFGGKMDEGEMLDWIGQSRKQHEAKLSILQGMHDQYHQQMPKHQLLSLTIGIRYHQAKIDALLECAAMLNHHEEEK</sequence>
<evidence type="ECO:0008006" key="5">
    <source>
        <dbReference type="Google" id="ProtNLM"/>
    </source>
</evidence>
<feature type="domain" description="Transcription regulator PadR C-terminal" evidence="2">
    <location>
        <begin position="104"/>
        <end position="181"/>
    </location>
</feature>
<dbReference type="PANTHER" id="PTHR43252:SF6">
    <property type="entry name" value="NEGATIVE TRANSCRIPTION REGULATOR PADR"/>
    <property type="match status" value="1"/>
</dbReference>
<protein>
    <recommendedName>
        <fullName evidence="5">PadR family transcriptional regulator</fullName>
    </recommendedName>
</protein>
<dbReference type="Proteomes" id="UP000244184">
    <property type="component" value="Unassembled WGS sequence"/>
</dbReference>
<dbReference type="Gene3D" id="1.10.10.10">
    <property type="entry name" value="Winged helix-like DNA-binding domain superfamily/Winged helix DNA-binding domain"/>
    <property type="match status" value="1"/>
</dbReference>
<dbReference type="InterPro" id="IPR005149">
    <property type="entry name" value="Tscrpt_reg_PadR_N"/>
</dbReference>
<comment type="caution">
    <text evidence="3">The sequence shown here is derived from an EMBL/GenBank/DDBJ whole genome shotgun (WGS) entry which is preliminary data.</text>
</comment>
<name>A0A2T6GA66_9BACL</name>
<evidence type="ECO:0000313" key="3">
    <source>
        <dbReference type="EMBL" id="PUA41037.1"/>
    </source>
</evidence>
<dbReference type="InterPro" id="IPR036388">
    <property type="entry name" value="WH-like_DNA-bd_sf"/>
</dbReference>
<dbReference type="Pfam" id="PF10400">
    <property type="entry name" value="Vir_act_alpha_C"/>
    <property type="match status" value="1"/>
</dbReference>
<evidence type="ECO:0000259" key="1">
    <source>
        <dbReference type="Pfam" id="PF03551"/>
    </source>
</evidence>
<feature type="domain" description="Transcription regulator PadR N-terminal" evidence="1">
    <location>
        <begin position="20"/>
        <end position="92"/>
    </location>
</feature>
<proteinExistence type="predicted"/>
<dbReference type="Gene3D" id="6.10.140.1570">
    <property type="match status" value="1"/>
</dbReference>
<dbReference type="Pfam" id="PF03551">
    <property type="entry name" value="PadR"/>
    <property type="match status" value="1"/>
</dbReference>
<organism evidence="3 4">
    <name type="scientific">Paenibacillus elgii</name>
    <dbReference type="NCBI Taxonomy" id="189691"/>
    <lineage>
        <taxon>Bacteria</taxon>
        <taxon>Bacillati</taxon>
        <taxon>Bacillota</taxon>
        <taxon>Bacilli</taxon>
        <taxon>Bacillales</taxon>
        <taxon>Paenibacillaceae</taxon>
        <taxon>Paenibacillus</taxon>
    </lineage>
</organism>
<evidence type="ECO:0000313" key="4">
    <source>
        <dbReference type="Proteomes" id="UP000244184"/>
    </source>
</evidence>
<dbReference type="SUPFAM" id="SSF46785">
    <property type="entry name" value="Winged helix' DNA-binding domain"/>
    <property type="match status" value="1"/>
</dbReference>
<dbReference type="InterPro" id="IPR018309">
    <property type="entry name" value="Tscrpt_reg_PadR_C"/>
</dbReference>
<dbReference type="PANTHER" id="PTHR43252">
    <property type="entry name" value="TRANSCRIPTIONAL REGULATOR YQJI"/>
    <property type="match status" value="1"/>
</dbReference>